<dbReference type="AlphaFoldDB" id="A0A1V4EXA9"/>
<evidence type="ECO:0000256" key="1">
    <source>
        <dbReference type="SAM" id="Phobius"/>
    </source>
</evidence>
<feature type="transmembrane region" description="Helical" evidence="1">
    <location>
        <begin position="21"/>
        <end position="44"/>
    </location>
</feature>
<sequence length="437" mass="48039">MQQASIHSKDRGGMVSQSPPFAVPIRYMTFGIVCFGIFAMDLAFQSHHLASGDPGAPALVALTHMLTLGSLLSFVMGAVYQLATVAFLIPIANVPLARINFWLYSLSLIGLFISMSLWWASGFLLFGGLAVVALFIYAIVMLRSLTQVKVKDVMWGFVVSAHVYLILAITLAIVLVSVDSGAMNALSPWMNQLIATHILLAAVGFFSFLLIGFSYKLLPMFTLAHGYQTKWHRWTLILAHSAMLFLLLGIWSSMILFSWFGLVAGVCVIVLQALSLKDMVRHRMRKKVEAPIHAVFYALAAGLLAIGLFSVASVTGGRQVSWKSVVTLYLLGWVTMTMMGFAYKIVPFLIWSKRYSHHKGPGKAPVIADLVNVSTSRPVFIGFALGVVTLTAGEIRMWLPLTVFGAILTAFAILLFCIQMFRVLDLKKLGKELSDHD</sequence>
<feature type="transmembrane region" description="Helical" evidence="1">
    <location>
        <begin position="125"/>
        <end position="142"/>
    </location>
</feature>
<reference evidence="2 3" key="1">
    <citation type="submission" date="2017-02" db="EMBL/GenBank/DDBJ databases">
        <title>Draft genome of Acidibacillus ferrooxidans Huett2.</title>
        <authorList>
            <person name="Schopf S."/>
        </authorList>
    </citation>
    <scope>NUCLEOTIDE SEQUENCE [LARGE SCALE GENOMIC DNA]</scope>
    <source>
        <strain evidence="2 3">Huett2</strain>
    </source>
</reference>
<feature type="transmembrane region" description="Helical" evidence="1">
    <location>
        <begin position="189"/>
        <end position="213"/>
    </location>
</feature>
<keyword evidence="1" id="KW-0812">Transmembrane</keyword>
<organism evidence="2 3">
    <name type="scientific">Ferroacidibacillus organovorans</name>
    <dbReference type="NCBI Taxonomy" id="1765683"/>
    <lineage>
        <taxon>Bacteria</taxon>
        <taxon>Bacillati</taxon>
        <taxon>Bacillota</taxon>
        <taxon>Bacilli</taxon>
        <taxon>Bacillales</taxon>
        <taxon>Alicyclobacillaceae</taxon>
        <taxon>Ferroacidibacillus</taxon>
    </lineage>
</organism>
<feature type="transmembrane region" description="Helical" evidence="1">
    <location>
        <begin position="64"/>
        <end position="89"/>
    </location>
</feature>
<gene>
    <name evidence="2" type="ORF">B2M26_01210</name>
</gene>
<feature type="transmembrane region" description="Helical" evidence="1">
    <location>
        <begin position="234"/>
        <end position="251"/>
    </location>
</feature>
<accession>A0A1V4EXA9</accession>
<feature type="transmembrane region" description="Helical" evidence="1">
    <location>
        <begin position="294"/>
        <end position="314"/>
    </location>
</feature>
<comment type="caution">
    <text evidence="2">The sequence shown here is derived from an EMBL/GenBank/DDBJ whole genome shotgun (WGS) entry which is preliminary data.</text>
</comment>
<evidence type="ECO:0008006" key="4">
    <source>
        <dbReference type="Google" id="ProtNLM"/>
    </source>
</evidence>
<name>A0A1V4EXA9_9BACL</name>
<feature type="transmembrane region" description="Helical" evidence="1">
    <location>
        <begin position="154"/>
        <end position="177"/>
    </location>
</feature>
<evidence type="ECO:0000313" key="2">
    <source>
        <dbReference type="EMBL" id="OPG17384.1"/>
    </source>
</evidence>
<keyword evidence="3" id="KW-1185">Reference proteome</keyword>
<proteinExistence type="predicted"/>
<dbReference type="RefSeq" id="WP_079289726.1">
    <property type="nucleotide sequence ID" value="NZ_MWPS01000003.1"/>
</dbReference>
<dbReference type="EMBL" id="MWPS01000003">
    <property type="protein sequence ID" value="OPG17384.1"/>
    <property type="molecule type" value="Genomic_DNA"/>
</dbReference>
<dbReference type="Proteomes" id="UP000190229">
    <property type="component" value="Unassembled WGS sequence"/>
</dbReference>
<feature type="transmembrane region" description="Helical" evidence="1">
    <location>
        <begin position="257"/>
        <end position="274"/>
    </location>
</feature>
<evidence type="ECO:0000313" key="3">
    <source>
        <dbReference type="Proteomes" id="UP000190229"/>
    </source>
</evidence>
<keyword evidence="1" id="KW-1133">Transmembrane helix</keyword>
<keyword evidence="1" id="KW-0472">Membrane</keyword>
<feature type="transmembrane region" description="Helical" evidence="1">
    <location>
        <begin position="370"/>
        <end position="392"/>
    </location>
</feature>
<feature type="transmembrane region" description="Helical" evidence="1">
    <location>
        <begin position="101"/>
        <end position="119"/>
    </location>
</feature>
<feature type="transmembrane region" description="Helical" evidence="1">
    <location>
        <begin position="398"/>
        <end position="421"/>
    </location>
</feature>
<protein>
    <recommendedName>
        <fullName evidence="4">Cytochrome C oxidase subunit I</fullName>
    </recommendedName>
</protein>
<feature type="transmembrane region" description="Helical" evidence="1">
    <location>
        <begin position="326"/>
        <end position="350"/>
    </location>
</feature>